<evidence type="ECO:0000256" key="1">
    <source>
        <dbReference type="SAM" id="MobiDB-lite"/>
    </source>
</evidence>
<dbReference type="AlphaFoldDB" id="A0AAD1AER5"/>
<dbReference type="Proteomes" id="UP000283946">
    <property type="component" value="Chromosome"/>
</dbReference>
<gene>
    <name evidence="2" type="ORF">C7V51_13715</name>
</gene>
<organism evidence="2 3">
    <name type="scientific">Rathayibacter iranicus</name>
    <dbReference type="NCBI Taxonomy" id="59737"/>
    <lineage>
        <taxon>Bacteria</taxon>
        <taxon>Bacillati</taxon>
        <taxon>Actinomycetota</taxon>
        <taxon>Actinomycetes</taxon>
        <taxon>Micrococcales</taxon>
        <taxon>Microbacteriaceae</taxon>
        <taxon>Rathayibacter</taxon>
    </lineage>
</organism>
<proteinExistence type="predicted"/>
<dbReference type="EMBL" id="CP028130">
    <property type="protein sequence ID" value="AZZ56813.1"/>
    <property type="molecule type" value="Genomic_DNA"/>
</dbReference>
<dbReference type="KEGG" id="ria:C7V51_13715"/>
<feature type="compositionally biased region" description="Basic and acidic residues" evidence="1">
    <location>
        <begin position="14"/>
        <end position="24"/>
    </location>
</feature>
<evidence type="ECO:0000313" key="2">
    <source>
        <dbReference type="EMBL" id="AZZ56813.1"/>
    </source>
</evidence>
<protein>
    <submittedName>
        <fullName evidence="2">Uncharacterized protein</fullName>
    </submittedName>
</protein>
<name>A0AAD1AER5_9MICO</name>
<evidence type="ECO:0000313" key="3">
    <source>
        <dbReference type="Proteomes" id="UP000283946"/>
    </source>
</evidence>
<accession>A0AAD1AER5</accession>
<feature type="region of interest" description="Disordered" evidence="1">
    <location>
        <begin position="1"/>
        <end position="60"/>
    </location>
</feature>
<reference evidence="2 3" key="1">
    <citation type="submission" date="2018-03" db="EMBL/GenBank/DDBJ databases">
        <title>Bacteriophage NCPPB3778 and a type I-E CRISPR drive the evolution of the US Biological Select Agent, Rathayibacter toxicus.</title>
        <authorList>
            <person name="Davis E.W.II."/>
            <person name="Tabima J.F."/>
            <person name="Weisberg A.J."/>
            <person name="Dantas Lopes L."/>
            <person name="Wiseman M.S."/>
            <person name="Wiseman M.S."/>
            <person name="Pupko T."/>
            <person name="Belcher M.S."/>
            <person name="Sechler A.J."/>
            <person name="Tancos M.A."/>
            <person name="Schroeder B.K."/>
            <person name="Murray T.D."/>
            <person name="Luster D.G."/>
            <person name="Schneider W.L."/>
            <person name="Rogers E."/>
            <person name="Andreote F.D."/>
            <person name="Grunwald N.J."/>
            <person name="Putnam M.L."/>
            <person name="Chang J.H."/>
        </authorList>
    </citation>
    <scope>NUCLEOTIDE SEQUENCE [LARGE SCALE GENOMIC DNA]</scope>
    <source>
        <strain evidence="2 3">NCCPB 2253</strain>
    </source>
</reference>
<sequence length="60" mass="6186">MTSMLPHPGSAAREMSENGRDAVLRRAVSSGRGHLATFRGGAGERGGEEGEGESVGSWGE</sequence>